<dbReference type="EMBL" id="BSOO01000010">
    <property type="protein sequence ID" value="GLR47583.1"/>
    <property type="molecule type" value="Genomic_DNA"/>
</dbReference>
<protein>
    <submittedName>
        <fullName evidence="2">Uncharacterized protein</fullName>
    </submittedName>
</protein>
<dbReference type="Proteomes" id="UP001156703">
    <property type="component" value="Unassembled WGS sequence"/>
</dbReference>
<evidence type="ECO:0000256" key="1">
    <source>
        <dbReference type="SAM" id="Phobius"/>
    </source>
</evidence>
<keyword evidence="1" id="KW-1133">Transmembrane helix</keyword>
<feature type="transmembrane region" description="Helical" evidence="1">
    <location>
        <begin position="21"/>
        <end position="43"/>
    </location>
</feature>
<keyword evidence="3" id="KW-1185">Reference proteome</keyword>
<organism evidence="2 3">
    <name type="scientific">Sphingomonas astaxanthinifaciens DSM 22298</name>
    <dbReference type="NCBI Taxonomy" id="1123267"/>
    <lineage>
        <taxon>Bacteria</taxon>
        <taxon>Pseudomonadati</taxon>
        <taxon>Pseudomonadota</taxon>
        <taxon>Alphaproteobacteria</taxon>
        <taxon>Sphingomonadales</taxon>
        <taxon>Sphingomonadaceae</taxon>
        <taxon>Sphingomonas</taxon>
    </lineage>
</organism>
<sequence>MSDRPEWFAPKRYGMGAGLPIAWQGWVVVAFYAAAAALCVAIFGGHDRVTIAIMLPLTAILVLITFRTTRGGWRWRWGEED</sequence>
<evidence type="ECO:0000313" key="3">
    <source>
        <dbReference type="Proteomes" id="UP001156703"/>
    </source>
</evidence>
<reference evidence="3" key="1">
    <citation type="journal article" date="2019" name="Int. J. Syst. Evol. Microbiol.">
        <title>The Global Catalogue of Microorganisms (GCM) 10K type strain sequencing project: providing services to taxonomists for standard genome sequencing and annotation.</title>
        <authorList>
            <consortium name="The Broad Institute Genomics Platform"/>
            <consortium name="The Broad Institute Genome Sequencing Center for Infectious Disease"/>
            <person name="Wu L."/>
            <person name="Ma J."/>
        </authorList>
    </citation>
    <scope>NUCLEOTIDE SEQUENCE [LARGE SCALE GENOMIC DNA]</scope>
    <source>
        <strain evidence="3">NBRC 102146</strain>
    </source>
</reference>
<keyword evidence="1" id="KW-0472">Membrane</keyword>
<evidence type="ECO:0000313" key="2">
    <source>
        <dbReference type="EMBL" id="GLR47583.1"/>
    </source>
</evidence>
<proteinExistence type="predicted"/>
<accession>A0ABQ5Z9N7</accession>
<gene>
    <name evidence="2" type="ORF">GCM10007925_12950</name>
</gene>
<keyword evidence="1" id="KW-0812">Transmembrane</keyword>
<feature type="transmembrane region" description="Helical" evidence="1">
    <location>
        <begin position="49"/>
        <end position="66"/>
    </location>
</feature>
<comment type="caution">
    <text evidence="2">The sequence shown here is derived from an EMBL/GenBank/DDBJ whole genome shotgun (WGS) entry which is preliminary data.</text>
</comment>
<dbReference type="RefSeq" id="WP_029941787.1">
    <property type="nucleotide sequence ID" value="NZ_BSOO01000010.1"/>
</dbReference>
<name>A0ABQ5Z9N7_9SPHN</name>